<dbReference type="PANTHER" id="PTHR35803">
    <property type="entry name" value="GLUCAN 1,4-ALPHA-GLUCOSIDASE SUSB-RELATED"/>
    <property type="match status" value="1"/>
</dbReference>
<dbReference type="InterPro" id="IPR029486">
    <property type="entry name" value="GH97_N"/>
</dbReference>
<evidence type="ECO:0000313" key="7">
    <source>
        <dbReference type="EMBL" id="SFV09050.1"/>
    </source>
</evidence>
<dbReference type="SUPFAM" id="SSF51445">
    <property type="entry name" value="(Trans)glycosidases"/>
    <property type="match status" value="1"/>
</dbReference>
<keyword evidence="8" id="KW-1185">Reference proteome</keyword>
<dbReference type="InterPro" id="IPR013780">
    <property type="entry name" value="Glyco_hydro_b"/>
</dbReference>
<dbReference type="EMBL" id="FPBO01000029">
    <property type="protein sequence ID" value="SFV09050.1"/>
    <property type="molecule type" value="Genomic_DNA"/>
</dbReference>
<feature type="chain" id="PRO_5011625301" evidence="3">
    <location>
        <begin position="26"/>
        <end position="644"/>
    </location>
</feature>
<gene>
    <name evidence="7" type="ORF">SAMN05216552_102922</name>
</gene>
<evidence type="ECO:0000256" key="3">
    <source>
        <dbReference type="SAM" id="SignalP"/>
    </source>
</evidence>
<dbReference type="Gene3D" id="2.70.98.10">
    <property type="match status" value="1"/>
</dbReference>
<feature type="signal peptide" evidence="3">
    <location>
        <begin position="1"/>
        <end position="25"/>
    </location>
</feature>
<dbReference type="InterPro" id="IPR013785">
    <property type="entry name" value="Aldolase_TIM"/>
</dbReference>
<keyword evidence="2" id="KW-0326">Glycosidase</keyword>
<dbReference type="OrthoDB" id="57532at2"/>
<dbReference type="Gene3D" id="2.60.40.1180">
    <property type="entry name" value="Golgi alpha-mannosidase II"/>
    <property type="match status" value="1"/>
</dbReference>
<dbReference type="Pfam" id="PF14508">
    <property type="entry name" value="GH97_N"/>
    <property type="match status" value="1"/>
</dbReference>
<dbReference type="Pfam" id="PF10566">
    <property type="entry name" value="Glyco_hydro_97"/>
    <property type="match status" value="1"/>
</dbReference>
<evidence type="ECO:0000259" key="6">
    <source>
        <dbReference type="Pfam" id="PF14509"/>
    </source>
</evidence>
<accession>A0A1I7LH98</accession>
<dbReference type="InterPro" id="IPR052720">
    <property type="entry name" value="Glycosyl_hydrolase_97"/>
</dbReference>
<evidence type="ECO:0000256" key="1">
    <source>
        <dbReference type="ARBA" id="ARBA00022801"/>
    </source>
</evidence>
<dbReference type="InterPro" id="IPR029483">
    <property type="entry name" value="GH97_C"/>
</dbReference>
<evidence type="ECO:0000259" key="5">
    <source>
        <dbReference type="Pfam" id="PF14508"/>
    </source>
</evidence>
<dbReference type="InterPro" id="IPR014718">
    <property type="entry name" value="GH-type_carb-bd"/>
</dbReference>
<sequence>MRKPRLTSTAAAVASVLLPAAWACAAPAIVSSPDGRVAIRIEEDGSRFSISRGGDAVIASSPLGLELDGAPAFGALALERRDDVEVDRTIPLVATKAAEARDRYRGATLAFRERAPAGRRLFVDVRAYDDGVAFRYRLDGAEPVRLRGELTAFVPAGDPECLVSLAKGAHEEPFERRRVSQLREGVAYDVPVACKTPSGRTAYAITQAHLADYTGASLWREGGALRVRLSAPPKRPAPAFVSRTGLTTAWRVVMLGDRAGDLIGSHLVGNLNPAPRGDFSWVRPGKAAWDWYSSPLAGMAADMDSYKRFIDFAAAAGLPYYLIDAGWAKGSAAPGWKALPTTDIGRAADGIDMPALARYAAGKGVGLLLWAHWEHVAPRMDEVLDTYARWGIKGVKIDFMDRDDQEIVEFYQRVADATAKRRLLLDLHGAYVPAGLQRTYPNFITQEGVLGAEWNKMGRKVTPQHNLMLPYTRMLAGPIDYTPGGFRNGTPASFAVREAMPETQTTRGQALAMYVVYDSPLQMVSDSPDAYRDAAGFDFIKRVPTAWDETRFLSGEPGRDIVLARRHGGSWYLGAMTAEEAGDGRVERVPLDFLPAGRYRATVWDDGGTPNEVRRVEREVTAKDALSLRLAAAGGAAVILDPLP</sequence>
<evidence type="ECO:0000259" key="4">
    <source>
        <dbReference type="Pfam" id="PF10566"/>
    </source>
</evidence>
<dbReference type="AlphaFoldDB" id="A0A1I7LH98"/>
<dbReference type="STRING" id="1035707.SAMN05216552_102922"/>
<dbReference type="GO" id="GO:0030246">
    <property type="term" value="F:carbohydrate binding"/>
    <property type="evidence" value="ECO:0007669"/>
    <property type="project" value="InterPro"/>
</dbReference>
<protein>
    <submittedName>
        <fullName evidence="7">Alpha-glucosidase</fullName>
    </submittedName>
</protein>
<organism evidence="7 8">
    <name type="scientific">Pseudoduganella namucuonensis</name>
    <dbReference type="NCBI Taxonomy" id="1035707"/>
    <lineage>
        <taxon>Bacteria</taxon>
        <taxon>Pseudomonadati</taxon>
        <taxon>Pseudomonadota</taxon>
        <taxon>Betaproteobacteria</taxon>
        <taxon>Burkholderiales</taxon>
        <taxon>Oxalobacteraceae</taxon>
        <taxon>Telluria group</taxon>
        <taxon>Pseudoduganella</taxon>
    </lineage>
</organism>
<name>A0A1I7LH98_9BURK</name>
<dbReference type="GO" id="GO:0016798">
    <property type="term" value="F:hydrolase activity, acting on glycosyl bonds"/>
    <property type="evidence" value="ECO:0007669"/>
    <property type="project" value="UniProtKB-KW"/>
</dbReference>
<reference evidence="8" key="1">
    <citation type="submission" date="2016-10" db="EMBL/GenBank/DDBJ databases">
        <authorList>
            <person name="Varghese N."/>
            <person name="Submissions S."/>
        </authorList>
    </citation>
    <scope>NUCLEOTIDE SEQUENCE [LARGE SCALE GENOMIC DNA]</scope>
    <source>
        <strain evidence="8">CGMCC 1.11014</strain>
    </source>
</reference>
<feature type="domain" description="Glycosyl-hydrolase 97 N-terminal" evidence="5">
    <location>
        <begin position="30"/>
        <end position="272"/>
    </location>
</feature>
<dbReference type="Gene3D" id="3.20.20.70">
    <property type="entry name" value="Aldolase class I"/>
    <property type="match status" value="1"/>
</dbReference>
<dbReference type="PANTHER" id="PTHR35803:SF2">
    <property type="entry name" value="RETAINING ALPHA-GALACTOSIDASE"/>
    <property type="match status" value="1"/>
</dbReference>
<keyword evidence="1" id="KW-0378">Hydrolase</keyword>
<evidence type="ECO:0000256" key="2">
    <source>
        <dbReference type="ARBA" id="ARBA00023295"/>
    </source>
</evidence>
<dbReference type="Pfam" id="PF14509">
    <property type="entry name" value="GH97_C"/>
    <property type="match status" value="1"/>
</dbReference>
<dbReference type="InterPro" id="IPR017853">
    <property type="entry name" value="GH"/>
</dbReference>
<dbReference type="InterPro" id="IPR019563">
    <property type="entry name" value="GH97_catalytic"/>
</dbReference>
<feature type="domain" description="Glycosyl-hydrolase 97 catalytic" evidence="4">
    <location>
        <begin position="300"/>
        <end position="449"/>
    </location>
</feature>
<evidence type="ECO:0000313" key="8">
    <source>
        <dbReference type="Proteomes" id="UP000199391"/>
    </source>
</evidence>
<feature type="domain" description="Glycosyl-hydrolase 97 C-terminal oligomerisation" evidence="6">
    <location>
        <begin position="546"/>
        <end position="640"/>
    </location>
</feature>
<dbReference type="Proteomes" id="UP000199391">
    <property type="component" value="Unassembled WGS sequence"/>
</dbReference>
<proteinExistence type="predicted"/>
<keyword evidence="3" id="KW-0732">Signal</keyword>